<sequence length="203" mass="22340">MRPVLRLVRRFVRFEVDLWVSLARAIARKPETAGGTPIRYAGAMSAILWAFVVVSAVEIPAVHLIIPWAPVRLAALALGIWGLLWMLGLLAAHHAYPHVLTSEHLRLRYLRRTELTIPLSALRAVRPDMRGYDESKSLHRTANGTLALPVGSSTNIRLELAAPHTFSTPQGDLTSSTIAFWADDPHTAIGAIKAARVKQHSEA</sequence>
<evidence type="ECO:0008006" key="4">
    <source>
        <dbReference type="Google" id="ProtNLM"/>
    </source>
</evidence>
<feature type="transmembrane region" description="Helical" evidence="1">
    <location>
        <begin position="72"/>
        <end position="92"/>
    </location>
</feature>
<reference evidence="2 3" key="1">
    <citation type="submission" date="2019-03" db="EMBL/GenBank/DDBJ databases">
        <title>Genomic Encyclopedia of Type Strains, Phase IV (KMG-IV): sequencing the most valuable type-strain genomes for metagenomic binning, comparative biology and taxonomic classification.</title>
        <authorList>
            <person name="Goeker M."/>
        </authorList>
    </citation>
    <scope>NUCLEOTIDE SEQUENCE [LARGE SCALE GENOMIC DNA]</scope>
    <source>
        <strain evidence="2 3">DSM 44496</strain>
    </source>
</reference>
<dbReference type="RefSeq" id="WP_067491267.1">
    <property type="nucleotide sequence ID" value="NZ_SNXK01000001.1"/>
</dbReference>
<keyword evidence="3" id="KW-1185">Reference proteome</keyword>
<dbReference type="Proteomes" id="UP000295087">
    <property type="component" value="Unassembled WGS sequence"/>
</dbReference>
<dbReference type="EMBL" id="SNXK01000001">
    <property type="protein sequence ID" value="TDP42294.1"/>
    <property type="molecule type" value="Genomic_DNA"/>
</dbReference>
<evidence type="ECO:0000256" key="1">
    <source>
        <dbReference type="SAM" id="Phobius"/>
    </source>
</evidence>
<proteinExistence type="predicted"/>
<accession>A0A4R6PUC3</accession>
<keyword evidence="1" id="KW-1133">Transmembrane helix</keyword>
<dbReference type="AlphaFoldDB" id="A0A4R6PUC3"/>
<gene>
    <name evidence="2" type="ORF">DFR75_1011404</name>
</gene>
<evidence type="ECO:0000313" key="3">
    <source>
        <dbReference type="Proteomes" id="UP000295087"/>
    </source>
</evidence>
<comment type="caution">
    <text evidence="2">The sequence shown here is derived from an EMBL/GenBank/DDBJ whole genome shotgun (WGS) entry which is preliminary data.</text>
</comment>
<keyword evidence="1" id="KW-0812">Transmembrane</keyword>
<feature type="transmembrane region" description="Helical" evidence="1">
    <location>
        <begin position="46"/>
        <end position="66"/>
    </location>
</feature>
<protein>
    <recommendedName>
        <fullName evidence="4">PH (Pleckstrin Homology) domain-containing protein</fullName>
    </recommendedName>
</protein>
<name>A0A4R6PUC3_NOCIG</name>
<organism evidence="2 3">
    <name type="scientific">Nocardia ignorata</name>
    <dbReference type="NCBI Taxonomy" id="145285"/>
    <lineage>
        <taxon>Bacteria</taxon>
        <taxon>Bacillati</taxon>
        <taxon>Actinomycetota</taxon>
        <taxon>Actinomycetes</taxon>
        <taxon>Mycobacteriales</taxon>
        <taxon>Nocardiaceae</taxon>
        <taxon>Nocardia</taxon>
    </lineage>
</organism>
<evidence type="ECO:0000313" key="2">
    <source>
        <dbReference type="EMBL" id="TDP42294.1"/>
    </source>
</evidence>
<keyword evidence="1" id="KW-0472">Membrane</keyword>